<dbReference type="InterPro" id="IPR025857">
    <property type="entry name" value="MacB_PCD"/>
</dbReference>
<comment type="caution">
    <text evidence="3">The sequence shown here is derived from an EMBL/GenBank/DDBJ whole genome shotgun (WGS) entry which is preliminary data.</text>
</comment>
<dbReference type="Pfam" id="PF12704">
    <property type="entry name" value="MacB_PCD"/>
    <property type="match status" value="1"/>
</dbReference>
<evidence type="ECO:0000256" key="1">
    <source>
        <dbReference type="SAM" id="Phobius"/>
    </source>
</evidence>
<name>A0A9X8Y954_9FIRM</name>
<feature type="transmembrane region" description="Helical" evidence="1">
    <location>
        <begin position="218"/>
        <end position="240"/>
    </location>
</feature>
<keyword evidence="1" id="KW-1133">Transmembrane helix</keyword>
<sequence length="342" mass="37784">MSGRIKELCLGTLLLLSLAAGWLITLQSVGRLERVPATVQLRYREEAFSPRELDEIAGSEAQQGSGALPLTAFGQQEQKKVSTEAPVREAQLTLLWTWGRMDRAMSAPLLSGYYPAAGGDGCVVDESAAYRLWGSRQVTGETLRYDGKDYTVRGVSEAAGGVVLLPAAAEQRVLSTLALEPPPGKDRRAAAEEFRVRHALEEADAILLLGGFNSLGRFLLFLPFLILACVLLWLLLQALWRLRHTPFLFALDLGALVLILVLAFWLSGVRISFPQSMVPTRWSDFEFWQRLFSSWGESLVELLRSEKLIPDLLYWKEWGKAAGGALLSSLAMVLLIKRRAAG</sequence>
<accession>A0A9X8Y954</accession>
<evidence type="ECO:0000313" key="3">
    <source>
        <dbReference type="EMBL" id="TCL44595.1"/>
    </source>
</evidence>
<keyword evidence="4" id="KW-1185">Reference proteome</keyword>
<reference evidence="3 4" key="1">
    <citation type="submission" date="2019-03" db="EMBL/GenBank/DDBJ databases">
        <title>Genomic Encyclopedia of Type Strains, Phase IV (KMG-IV): sequencing the most valuable type-strain genomes for metagenomic binning, comparative biology and taxonomic classification.</title>
        <authorList>
            <person name="Goeker M."/>
        </authorList>
    </citation>
    <scope>NUCLEOTIDE SEQUENCE [LARGE SCALE GENOMIC DNA]</scope>
    <source>
        <strain evidence="3 4">DSM 100433</strain>
    </source>
</reference>
<organism evidence="3 4">
    <name type="scientific">Harryflintia acetispora</name>
    <dbReference type="NCBI Taxonomy" id="1849041"/>
    <lineage>
        <taxon>Bacteria</taxon>
        <taxon>Bacillati</taxon>
        <taxon>Bacillota</taxon>
        <taxon>Clostridia</taxon>
        <taxon>Eubacteriales</taxon>
        <taxon>Oscillospiraceae</taxon>
        <taxon>Harryflintia</taxon>
    </lineage>
</organism>
<dbReference type="EMBL" id="SLUK01000002">
    <property type="protein sequence ID" value="TCL44595.1"/>
    <property type="molecule type" value="Genomic_DNA"/>
</dbReference>
<protein>
    <recommendedName>
        <fullName evidence="2">MacB-like periplasmic core domain-containing protein</fullName>
    </recommendedName>
</protein>
<keyword evidence="1" id="KW-0472">Membrane</keyword>
<proteinExistence type="predicted"/>
<gene>
    <name evidence="3" type="ORF">EDD78_102219</name>
</gene>
<feature type="domain" description="MacB-like periplasmic core" evidence="2">
    <location>
        <begin position="100"/>
        <end position="195"/>
    </location>
</feature>
<feature type="transmembrane region" description="Helical" evidence="1">
    <location>
        <begin position="247"/>
        <end position="267"/>
    </location>
</feature>
<dbReference type="Proteomes" id="UP000294682">
    <property type="component" value="Unassembled WGS sequence"/>
</dbReference>
<evidence type="ECO:0000259" key="2">
    <source>
        <dbReference type="Pfam" id="PF12704"/>
    </source>
</evidence>
<evidence type="ECO:0000313" key="4">
    <source>
        <dbReference type="Proteomes" id="UP000294682"/>
    </source>
</evidence>
<dbReference type="RefSeq" id="WP_132083998.1">
    <property type="nucleotide sequence ID" value="NZ_SLUK01000002.1"/>
</dbReference>
<keyword evidence="1" id="KW-0812">Transmembrane</keyword>
<dbReference type="AlphaFoldDB" id="A0A9X8Y954"/>